<proteinExistence type="predicted"/>
<reference evidence="1 2" key="2">
    <citation type="submission" date="2019-09" db="EMBL/GenBank/DDBJ databases">
        <title>Taxonomic note: a critical rebuttal of the proposed division of the genus Arcobacter into six genera, emended descriptions of Arcobacter anaerophilus and the genus Arcobacter, and an assessment of genus-level boundaries for Epsilonproteobacteria using in silico genomic comparator tools.</title>
        <authorList>
            <person name="On S.L.W."/>
            <person name="Miller W.G."/>
            <person name="Biggs P."/>
            <person name="Cornelius A."/>
            <person name="Vandamme P."/>
        </authorList>
    </citation>
    <scope>NUCLEOTIDE SEQUENCE [LARGE SCALE GENOMIC DNA]</scope>
    <source>
        <strain evidence="1 2">CCUG 56899</strain>
    </source>
</reference>
<accession>A0A5C2HHK6</accession>
<reference evidence="1 2" key="1">
    <citation type="submission" date="2019-09" db="EMBL/GenBank/DDBJ databases">
        <title>Complete genome sequencing of four Arcobacter species reveals a diverse suite of mobile elements.</title>
        <authorList>
            <person name="Miller W.G."/>
            <person name="Yee E."/>
            <person name="Bono J.L."/>
        </authorList>
    </citation>
    <scope>NUCLEOTIDE SEQUENCE [LARGE SCALE GENOMIC DNA]</scope>
    <source>
        <strain evidence="1 2">CCUG 56899</strain>
    </source>
</reference>
<name>A0A5C2HHK6_9BACT</name>
<dbReference type="InterPro" id="IPR049682">
    <property type="entry name" value="HP0729-like"/>
</dbReference>
<dbReference type="EMBL" id="CP036246">
    <property type="protein sequence ID" value="QEP39798.1"/>
    <property type="molecule type" value="Genomic_DNA"/>
</dbReference>
<evidence type="ECO:0000313" key="1">
    <source>
        <dbReference type="EMBL" id="QEP39798.1"/>
    </source>
</evidence>
<dbReference type="RefSeq" id="WP_066386173.1">
    <property type="nucleotide sequence ID" value="NZ_CP036246.2"/>
</dbReference>
<protein>
    <recommendedName>
        <fullName evidence="3">ATP-binding protein</fullName>
    </recommendedName>
</protein>
<dbReference type="AlphaFoldDB" id="A0A5C2HHK6"/>
<evidence type="ECO:0008006" key="3">
    <source>
        <dbReference type="Google" id="ProtNLM"/>
    </source>
</evidence>
<dbReference type="KEGG" id="apoc:APORC_0159"/>
<sequence>MKNLLILYNPYYQEDVIEQHLKVLLDTGKVAFGKVRSKLKNIEHSFQDDLEEIYKNINNNSYLQLFLTDYSSIYVAKVIKITDENLYDLAPKYYKEKNLEVEIWFLIEDICEIIRNDFEKTKDEVLANLRATNFGNHTYAVYGNNYVYPLIVNQKEDKRFFENLDEDFKYYIDIFKSKKYLNIKQNLIDFCFGSSYIFSIHPESINNIISAEIEFQENKDDLTYDFTSIVVKYSKTMEQEIYLFIKELFGILLNNSKELSNIKYSVNGLDYTLPNILTNKPNLGTYKFILKIDIVENSIRDSFETSNISFFIKKTLPYYINFLQNIRNEVVHGSNASKYDAIALRDKILGVASDSILTDILKYKKIIIKSKES</sequence>
<dbReference type="NCBIfam" id="NF041917">
    <property type="entry name" value="HP0729_fam"/>
    <property type="match status" value="1"/>
</dbReference>
<gene>
    <name evidence="1" type="ORF">APORC_0159</name>
</gene>
<organism evidence="1 2">
    <name type="scientific">Arcobacter porcinus</name>
    <dbReference type="NCBI Taxonomy" id="1935204"/>
    <lineage>
        <taxon>Bacteria</taxon>
        <taxon>Pseudomonadati</taxon>
        <taxon>Campylobacterota</taxon>
        <taxon>Epsilonproteobacteria</taxon>
        <taxon>Campylobacterales</taxon>
        <taxon>Arcobacteraceae</taxon>
        <taxon>Arcobacter</taxon>
    </lineage>
</organism>
<evidence type="ECO:0000313" key="2">
    <source>
        <dbReference type="Proteomes" id="UP000322644"/>
    </source>
</evidence>
<dbReference type="Proteomes" id="UP000322644">
    <property type="component" value="Chromosome"/>
</dbReference>